<evidence type="ECO:0000313" key="2">
    <source>
        <dbReference type="Proteomes" id="UP000184236"/>
    </source>
</evidence>
<dbReference type="AlphaFoldDB" id="A0A1M5AT74"/>
<gene>
    <name evidence="1" type="ORF">SAMN05444408_11510</name>
</gene>
<proteinExistence type="predicted"/>
<dbReference type="EMBL" id="FQVO01000015">
    <property type="protein sequence ID" value="SHF33404.1"/>
    <property type="molecule type" value="Genomic_DNA"/>
</dbReference>
<dbReference type="OrthoDB" id="1157742at2"/>
<accession>A0A1M5AT74</accession>
<name>A0A1M5AT74_9FLAO</name>
<sequence>MSLQIKYSTEIAKELGKIAVYLPGEIIEVGDIIKFPYGKTSFLKKEAPLGTFTKISSLKNLDVKYSEDDSLGNKHSYKFSSKNSVKSITSANSQIEVVDELPSAYGEITLQFTSEGSIYFHALECYKKQIGDITKLENEIISKSKVLIWDNTYLVTSVTYASNALIMQSRSKNSEITLAGNINGLKTQGIDIGVSSELNIKNQNGDFFIKDWSQNVSVFMELMKFEKETFQVINKNFSPKESRDRLIPVQVNSLII</sequence>
<organism evidence="1 2">
    <name type="scientific">Chryseobacterium takakiae</name>
    <dbReference type="NCBI Taxonomy" id="1302685"/>
    <lineage>
        <taxon>Bacteria</taxon>
        <taxon>Pseudomonadati</taxon>
        <taxon>Bacteroidota</taxon>
        <taxon>Flavobacteriia</taxon>
        <taxon>Flavobacteriales</taxon>
        <taxon>Weeksellaceae</taxon>
        <taxon>Chryseobacterium group</taxon>
        <taxon>Chryseobacterium</taxon>
    </lineage>
</organism>
<dbReference type="Proteomes" id="UP000184236">
    <property type="component" value="Unassembled WGS sequence"/>
</dbReference>
<dbReference type="STRING" id="1302685.SAMN05444408_11510"/>
<reference evidence="2" key="1">
    <citation type="submission" date="2016-11" db="EMBL/GenBank/DDBJ databases">
        <authorList>
            <person name="Varghese N."/>
            <person name="Submissions S."/>
        </authorList>
    </citation>
    <scope>NUCLEOTIDE SEQUENCE [LARGE SCALE GENOMIC DNA]</scope>
    <source>
        <strain evidence="2">DSM 26898</strain>
    </source>
</reference>
<keyword evidence="2" id="KW-1185">Reference proteome</keyword>
<evidence type="ECO:0000313" key="1">
    <source>
        <dbReference type="EMBL" id="SHF33404.1"/>
    </source>
</evidence>
<protein>
    <submittedName>
        <fullName evidence="1">Uncharacterized protein</fullName>
    </submittedName>
</protein>
<dbReference type="RefSeq" id="WP_072885835.1">
    <property type="nucleotide sequence ID" value="NZ_FQVO01000015.1"/>
</dbReference>